<evidence type="ECO:0000256" key="1">
    <source>
        <dbReference type="SAM" id="MobiDB-lite"/>
    </source>
</evidence>
<dbReference type="Proteomes" id="UP000078576">
    <property type="component" value="Unassembled WGS sequence"/>
</dbReference>
<keyword evidence="3" id="KW-1185">Reference proteome</keyword>
<sequence length="128" mass="13394">MSGLETSGETTGATEERLPAEDRVLDDGVPAQVLVQAGEGVQGEAQADKVDGLVEEDAVGHDDGAIVLRLLDRVVAAPPLVVGPGLQHGELEVQVGVQREEHRERGQDDVADEGGHYAAATLWLLIVG</sequence>
<evidence type="ECO:0000313" key="2">
    <source>
        <dbReference type="EMBL" id="KUI53659.1"/>
    </source>
</evidence>
<feature type="region of interest" description="Disordered" evidence="1">
    <location>
        <begin position="1"/>
        <end position="25"/>
    </location>
</feature>
<evidence type="ECO:0000313" key="3">
    <source>
        <dbReference type="Proteomes" id="UP000078576"/>
    </source>
</evidence>
<gene>
    <name evidence="2" type="ORF">VP1G_10580</name>
</gene>
<organism evidence="2 3">
    <name type="scientific">Cytospora mali</name>
    <name type="common">Apple Valsa canker fungus</name>
    <name type="synonym">Valsa mali</name>
    <dbReference type="NCBI Taxonomy" id="578113"/>
    <lineage>
        <taxon>Eukaryota</taxon>
        <taxon>Fungi</taxon>
        <taxon>Dikarya</taxon>
        <taxon>Ascomycota</taxon>
        <taxon>Pezizomycotina</taxon>
        <taxon>Sordariomycetes</taxon>
        <taxon>Sordariomycetidae</taxon>
        <taxon>Diaporthales</taxon>
        <taxon>Cytosporaceae</taxon>
        <taxon>Cytospora</taxon>
    </lineage>
</organism>
<accession>A0A194UPS0</accession>
<proteinExistence type="predicted"/>
<dbReference type="AlphaFoldDB" id="A0A194UPS0"/>
<feature type="compositionally biased region" description="Basic and acidic residues" evidence="1">
    <location>
        <begin position="14"/>
        <end position="25"/>
    </location>
</feature>
<reference evidence="3" key="1">
    <citation type="submission" date="2014-12" db="EMBL/GenBank/DDBJ databases">
        <title>Genome Sequence of Valsa Canker Pathogens Uncovers a Specific Adaption of Colonization on Woody Bark.</title>
        <authorList>
            <person name="Yin Z."/>
            <person name="Liu H."/>
            <person name="Gao X."/>
            <person name="Li Z."/>
            <person name="Song N."/>
            <person name="Ke X."/>
            <person name="Dai Q."/>
            <person name="Wu Y."/>
            <person name="Sun Y."/>
            <person name="Xu J.-R."/>
            <person name="Kang Z.K."/>
            <person name="Wang L."/>
            <person name="Huang L."/>
        </authorList>
    </citation>
    <scope>NUCLEOTIDE SEQUENCE [LARGE SCALE GENOMIC DNA]</scope>
    <source>
        <strain evidence="3">SXYL134</strain>
    </source>
</reference>
<dbReference type="EMBL" id="KN714670">
    <property type="protein sequence ID" value="KUI53659.1"/>
    <property type="molecule type" value="Genomic_DNA"/>
</dbReference>
<name>A0A194UPS0_CYTMA</name>
<protein>
    <submittedName>
        <fullName evidence="2">Uncharacterized protein</fullName>
    </submittedName>
</protein>
<feature type="compositionally biased region" description="Low complexity" evidence="1">
    <location>
        <begin position="1"/>
        <end position="13"/>
    </location>
</feature>